<keyword evidence="6 7" id="KW-0472">Membrane</keyword>
<evidence type="ECO:0000256" key="5">
    <source>
        <dbReference type="ARBA" id="ARBA00022989"/>
    </source>
</evidence>
<keyword evidence="3" id="KW-1003">Cell membrane</keyword>
<accession>A0A8J3CF32</accession>
<dbReference type="SUPFAM" id="SSF161098">
    <property type="entry name" value="MetI-like"/>
    <property type="match status" value="1"/>
</dbReference>
<gene>
    <name evidence="9" type="ORF">GCM10012275_31410</name>
</gene>
<organism evidence="9 10">
    <name type="scientific">Longimycelium tulufanense</name>
    <dbReference type="NCBI Taxonomy" id="907463"/>
    <lineage>
        <taxon>Bacteria</taxon>
        <taxon>Bacillati</taxon>
        <taxon>Actinomycetota</taxon>
        <taxon>Actinomycetes</taxon>
        <taxon>Pseudonocardiales</taxon>
        <taxon>Pseudonocardiaceae</taxon>
        <taxon>Longimycelium</taxon>
    </lineage>
</organism>
<evidence type="ECO:0000313" key="10">
    <source>
        <dbReference type="Proteomes" id="UP000637578"/>
    </source>
</evidence>
<dbReference type="Proteomes" id="UP000637578">
    <property type="component" value="Unassembled WGS sequence"/>
</dbReference>
<dbReference type="CDD" id="cd06261">
    <property type="entry name" value="TM_PBP2"/>
    <property type="match status" value="1"/>
</dbReference>
<protein>
    <submittedName>
        <fullName evidence="9">Sugar ABC transporter permease</fullName>
    </submittedName>
</protein>
<evidence type="ECO:0000256" key="3">
    <source>
        <dbReference type="ARBA" id="ARBA00022475"/>
    </source>
</evidence>
<keyword evidence="5 7" id="KW-1133">Transmembrane helix</keyword>
<evidence type="ECO:0000259" key="8">
    <source>
        <dbReference type="PROSITE" id="PS50928"/>
    </source>
</evidence>
<comment type="caution">
    <text evidence="9">The sequence shown here is derived from an EMBL/GenBank/DDBJ whole genome shotgun (WGS) entry which is preliminary data.</text>
</comment>
<reference evidence="9" key="1">
    <citation type="journal article" date="2014" name="Int. J. Syst. Evol. Microbiol.">
        <title>Complete genome sequence of Corynebacterium casei LMG S-19264T (=DSM 44701T), isolated from a smear-ripened cheese.</title>
        <authorList>
            <consortium name="US DOE Joint Genome Institute (JGI-PGF)"/>
            <person name="Walter F."/>
            <person name="Albersmeier A."/>
            <person name="Kalinowski J."/>
            <person name="Ruckert C."/>
        </authorList>
    </citation>
    <scope>NUCLEOTIDE SEQUENCE</scope>
    <source>
        <strain evidence="9">CGMCC 4.5737</strain>
    </source>
</reference>
<name>A0A8J3CF32_9PSEU</name>
<evidence type="ECO:0000256" key="7">
    <source>
        <dbReference type="RuleBase" id="RU363032"/>
    </source>
</evidence>
<dbReference type="EMBL" id="BMMK01000013">
    <property type="protein sequence ID" value="GGM57920.1"/>
    <property type="molecule type" value="Genomic_DNA"/>
</dbReference>
<evidence type="ECO:0000256" key="6">
    <source>
        <dbReference type="ARBA" id="ARBA00023136"/>
    </source>
</evidence>
<keyword evidence="4 7" id="KW-0812">Transmembrane</keyword>
<feature type="transmembrane region" description="Helical" evidence="7">
    <location>
        <begin position="65"/>
        <end position="89"/>
    </location>
</feature>
<dbReference type="InterPro" id="IPR000515">
    <property type="entry name" value="MetI-like"/>
</dbReference>
<dbReference type="GO" id="GO:0005886">
    <property type="term" value="C:plasma membrane"/>
    <property type="evidence" value="ECO:0007669"/>
    <property type="project" value="UniProtKB-SubCell"/>
</dbReference>
<comment type="similarity">
    <text evidence="7">Belongs to the binding-protein-dependent transport system permease family.</text>
</comment>
<keyword evidence="2 7" id="KW-0813">Transport</keyword>
<dbReference type="PROSITE" id="PS50928">
    <property type="entry name" value="ABC_TM1"/>
    <property type="match status" value="1"/>
</dbReference>
<sequence>MMTRRRVAAALANLVLAGIALVFAAPLLWLLTTSVDAAAGLRVQVPDLTGQHFASVLAWESGGRALWNGVLLSGGAALVTMVAATFCAYPLSRYQLRFRRPFLYTVLFATGLPLTAVMVPVYSLFVRFNLIDSRLAVLVFLAAASLPFAIWMTKNFMDGVPIELEEAAWVDGASPMRALGTVVLPLMLPGMAVVAIFTFILAWGNFFVPFILLLDPAKQPAAVNVLTYFGQAGLVTYGQLAAYSIVYTVPVVGLYLVVSRALGGAFSLTGAVKA</sequence>
<reference evidence="9" key="2">
    <citation type="submission" date="2020-09" db="EMBL/GenBank/DDBJ databases">
        <authorList>
            <person name="Sun Q."/>
            <person name="Zhou Y."/>
        </authorList>
    </citation>
    <scope>NUCLEOTIDE SEQUENCE</scope>
    <source>
        <strain evidence="9">CGMCC 4.5737</strain>
    </source>
</reference>
<dbReference type="GO" id="GO:0055085">
    <property type="term" value="P:transmembrane transport"/>
    <property type="evidence" value="ECO:0007669"/>
    <property type="project" value="InterPro"/>
</dbReference>
<evidence type="ECO:0000313" key="9">
    <source>
        <dbReference type="EMBL" id="GGM57920.1"/>
    </source>
</evidence>
<dbReference type="PANTHER" id="PTHR32243">
    <property type="entry name" value="MALTOSE TRANSPORT SYSTEM PERMEASE-RELATED"/>
    <property type="match status" value="1"/>
</dbReference>
<dbReference type="InterPro" id="IPR050901">
    <property type="entry name" value="BP-dep_ABC_trans_perm"/>
</dbReference>
<feature type="transmembrane region" description="Helical" evidence="7">
    <location>
        <begin position="101"/>
        <end position="123"/>
    </location>
</feature>
<feature type="domain" description="ABC transmembrane type-1" evidence="8">
    <location>
        <begin position="66"/>
        <end position="258"/>
    </location>
</feature>
<dbReference type="InterPro" id="IPR035906">
    <property type="entry name" value="MetI-like_sf"/>
</dbReference>
<evidence type="ECO:0000256" key="2">
    <source>
        <dbReference type="ARBA" id="ARBA00022448"/>
    </source>
</evidence>
<feature type="transmembrane region" description="Helical" evidence="7">
    <location>
        <begin position="234"/>
        <end position="258"/>
    </location>
</feature>
<evidence type="ECO:0000256" key="4">
    <source>
        <dbReference type="ARBA" id="ARBA00022692"/>
    </source>
</evidence>
<dbReference type="AlphaFoldDB" id="A0A8J3CF32"/>
<feature type="transmembrane region" description="Helical" evidence="7">
    <location>
        <begin position="186"/>
        <end position="214"/>
    </location>
</feature>
<proteinExistence type="inferred from homology"/>
<dbReference type="Pfam" id="PF00528">
    <property type="entry name" value="BPD_transp_1"/>
    <property type="match status" value="1"/>
</dbReference>
<feature type="transmembrane region" description="Helical" evidence="7">
    <location>
        <begin position="135"/>
        <end position="153"/>
    </location>
</feature>
<keyword evidence="10" id="KW-1185">Reference proteome</keyword>
<dbReference type="Gene3D" id="1.10.3720.10">
    <property type="entry name" value="MetI-like"/>
    <property type="match status" value="1"/>
</dbReference>
<comment type="subcellular location">
    <subcellularLocation>
        <location evidence="1 7">Cell membrane</location>
        <topology evidence="1 7">Multi-pass membrane protein</topology>
    </subcellularLocation>
</comment>
<evidence type="ECO:0000256" key="1">
    <source>
        <dbReference type="ARBA" id="ARBA00004651"/>
    </source>
</evidence>
<dbReference type="PANTHER" id="PTHR32243:SF18">
    <property type="entry name" value="INNER MEMBRANE ABC TRANSPORTER PERMEASE PROTEIN YCJP"/>
    <property type="match status" value="1"/>
</dbReference>